<dbReference type="EMBL" id="JFGV01000018">
    <property type="protein sequence ID" value="EYU15832.1"/>
    <property type="molecule type" value="Genomic_DNA"/>
</dbReference>
<dbReference type="AlphaFoldDB" id="A0A022PI64"/>
<organism evidence="1 2">
    <name type="scientific">Photorhabdus aegyptia</name>
    <dbReference type="NCBI Taxonomy" id="2805098"/>
    <lineage>
        <taxon>Bacteria</taxon>
        <taxon>Pseudomonadati</taxon>
        <taxon>Pseudomonadota</taxon>
        <taxon>Gammaproteobacteria</taxon>
        <taxon>Enterobacterales</taxon>
        <taxon>Morganellaceae</taxon>
        <taxon>Photorhabdus</taxon>
    </lineage>
</organism>
<evidence type="ECO:0000313" key="2">
    <source>
        <dbReference type="Proteomes" id="UP000023464"/>
    </source>
</evidence>
<dbReference type="PATRIC" id="fig|1393736.3.peg.1584"/>
<keyword evidence="2" id="KW-1185">Reference proteome</keyword>
<evidence type="ECO:0000313" key="1">
    <source>
        <dbReference type="EMBL" id="EYU15832.1"/>
    </source>
</evidence>
<protein>
    <submittedName>
        <fullName evidence="1">Uncharacterized protein</fullName>
    </submittedName>
</protein>
<dbReference type="Proteomes" id="UP000023464">
    <property type="component" value="Unassembled WGS sequence"/>
</dbReference>
<proteinExistence type="predicted"/>
<name>A0A022PI64_9GAMM</name>
<gene>
    <name evidence="1" type="ORF">BA1DRAFT_01569</name>
</gene>
<comment type="caution">
    <text evidence="1">The sequence shown here is derived from an EMBL/GenBank/DDBJ whole genome shotgun (WGS) entry which is preliminary data.</text>
</comment>
<reference evidence="1 2" key="1">
    <citation type="submission" date="2014-03" db="EMBL/GenBank/DDBJ databases">
        <title>Draft Genome of Photorhabdus luminescens BA1, an Egyptian Isolate.</title>
        <authorList>
            <person name="Ghazal S."/>
            <person name="Hurst S.G.IV."/>
            <person name="Morris K."/>
            <person name="Thomas K."/>
            <person name="Tisa L.S."/>
        </authorList>
    </citation>
    <scope>NUCLEOTIDE SEQUENCE [LARGE SCALE GENOMIC DNA]</scope>
    <source>
        <strain evidence="1 2">BA1</strain>
    </source>
</reference>
<sequence>MTRQQREFLKERRLQMTKDDLKARWAGKILEPTPFKESEK</sequence>
<accession>A0A022PI64</accession>